<feature type="domain" description="BTB" evidence="2">
    <location>
        <begin position="371"/>
        <end position="438"/>
    </location>
</feature>
<comment type="caution">
    <text evidence="3">The sequence shown here is derived from an EMBL/GenBank/DDBJ whole genome shotgun (WGS) entry which is preliminary data.</text>
</comment>
<feature type="compositionally biased region" description="Low complexity" evidence="1">
    <location>
        <begin position="268"/>
        <end position="287"/>
    </location>
</feature>
<dbReference type="SUPFAM" id="SSF54695">
    <property type="entry name" value="POZ domain"/>
    <property type="match status" value="1"/>
</dbReference>
<dbReference type="PANTHER" id="PTHR47843">
    <property type="entry name" value="BTB DOMAIN-CONTAINING PROTEIN-RELATED"/>
    <property type="match status" value="1"/>
</dbReference>
<evidence type="ECO:0000259" key="2">
    <source>
        <dbReference type="PROSITE" id="PS50097"/>
    </source>
</evidence>
<gene>
    <name evidence="3" type="ORF">FAGAP_6179</name>
</gene>
<dbReference type="OrthoDB" id="6359816at2759"/>
<keyword evidence="4" id="KW-1185">Reference proteome</keyword>
<protein>
    <recommendedName>
        <fullName evidence="2">BTB domain-containing protein</fullName>
    </recommendedName>
</protein>
<sequence>MEPLGALASAVTIVGLMRPTAKFVRSLRGITSDDGHVAKEIERMAERIQASATCIDVSLRALKGYASTLAKMQRAPSEVLQYIIDNKSMDIIVSGTESIRKQMRDTSRDLNDTNNRSKILRKINWLLLDKMEVESLFPEMQVVASCLNLVCPIIGLEINRYLIHKSSGEVAECLKQEIVMKELWSSMNGESDFEAATKSLFYLSQSIRRTTSTPQPNRAPAGRRSPVPGETLMSPAPSKTPQPSPGSRRPRPHSVPVPREVPSEVTRHTSSSTESSRPHSAVPSSSPQTPDTPLTPRSPDTPKPLGIDISAREREPESWVISPPQSQLLISHLSSLISQHLFIQHSTAAPPAWPLRARRAKRSLLETGAYSDLTISCGKDQYRVHKAIICPRSHFFEAACNGEFKEAQTSTIDLPDDDPIAVRMMIEYLYHDTYMPPNRDGAVDTPTSATDNNEEKDKRKREPCDAAVVENKRTKRPDALPEDSRVYSSQPVPPAFGAASTPPPRHLPRPTNEGEDLAGADEDVVPSDVSTPPQHRMGFKLRLINYLPHPAHHLSHLLDHLRQHQPRLPLQDLYALGEKYGIEPLKALALSNFESETQNTVQRDDFLAAIREAYTSTIETDRPLRDAVVAFLRRHKYLLKRDYMKEVLKETGLGLGFDLLMEMASE</sequence>
<reference evidence="3" key="1">
    <citation type="submission" date="2020-01" db="EMBL/GenBank/DDBJ databases">
        <title>Identification and distribution of gene clusters putatively required for synthesis of sphingolipid metabolism inhibitors in phylogenetically diverse species of the filamentous fungus Fusarium.</title>
        <authorList>
            <person name="Kim H.-S."/>
            <person name="Busman M."/>
            <person name="Brown D.W."/>
            <person name="Divon H."/>
            <person name="Uhlig S."/>
            <person name="Proctor R.H."/>
        </authorList>
    </citation>
    <scope>NUCLEOTIDE SEQUENCE</scope>
    <source>
        <strain evidence="3">NRRL 31653</strain>
    </source>
</reference>
<dbReference type="PANTHER" id="PTHR47843:SF5">
    <property type="entry name" value="BTB_POZ DOMAIN PROTEIN"/>
    <property type="match status" value="1"/>
</dbReference>
<name>A0A9P5EE60_9HYPO</name>
<dbReference type="Gene3D" id="3.30.710.10">
    <property type="entry name" value="Potassium Channel Kv1.1, Chain A"/>
    <property type="match status" value="1"/>
</dbReference>
<dbReference type="InterPro" id="IPR011333">
    <property type="entry name" value="SKP1/BTB/POZ_sf"/>
</dbReference>
<evidence type="ECO:0000256" key="1">
    <source>
        <dbReference type="SAM" id="MobiDB-lite"/>
    </source>
</evidence>
<dbReference type="EMBL" id="LUFC02000414">
    <property type="protein sequence ID" value="KAF4497647.1"/>
    <property type="molecule type" value="Genomic_DNA"/>
</dbReference>
<accession>A0A9P5EE60</accession>
<evidence type="ECO:0000313" key="3">
    <source>
        <dbReference type="EMBL" id="KAF4497647.1"/>
    </source>
</evidence>
<dbReference type="CDD" id="cd18186">
    <property type="entry name" value="BTB_POZ_ZBTB_KLHL-like"/>
    <property type="match status" value="1"/>
</dbReference>
<organism evidence="3 4">
    <name type="scientific">Fusarium agapanthi</name>
    <dbReference type="NCBI Taxonomy" id="1803897"/>
    <lineage>
        <taxon>Eukaryota</taxon>
        <taxon>Fungi</taxon>
        <taxon>Dikarya</taxon>
        <taxon>Ascomycota</taxon>
        <taxon>Pezizomycotina</taxon>
        <taxon>Sordariomycetes</taxon>
        <taxon>Hypocreomycetidae</taxon>
        <taxon>Hypocreales</taxon>
        <taxon>Nectriaceae</taxon>
        <taxon>Fusarium</taxon>
        <taxon>Fusarium fujikuroi species complex</taxon>
    </lineage>
</organism>
<feature type="region of interest" description="Disordered" evidence="1">
    <location>
        <begin position="436"/>
        <end position="533"/>
    </location>
</feature>
<dbReference type="Proteomes" id="UP000737391">
    <property type="component" value="Unassembled WGS sequence"/>
</dbReference>
<feature type="region of interest" description="Disordered" evidence="1">
    <location>
        <begin position="208"/>
        <end position="307"/>
    </location>
</feature>
<proteinExistence type="predicted"/>
<dbReference type="InterPro" id="IPR000210">
    <property type="entry name" value="BTB/POZ_dom"/>
</dbReference>
<dbReference type="PROSITE" id="PS50097">
    <property type="entry name" value="BTB"/>
    <property type="match status" value="1"/>
</dbReference>
<feature type="compositionally biased region" description="Acidic residues" evidence="1">
    <location>
        <begin position="513"/>
        <end position="525"/>
    </location>
</feature>
<dbReference type="AlphaFoldDB" id="A0A9P5EE60"/>
<evidence type="ECO:0000313" key="4">
    <source>
        <dbReference type="Proteomes" id="UP000737391"/>
    </source>
</evidence>
<dbReference type="Pfam" id="PF00651">
    <property type="entry name" value="BTB"/>
    <property type="match status" value="1"/>
</dbReference>
<feature type="compositionally biased region" description="Basic and acidic residues" evidence="1">
    <location>
        <begin position="453"/>
        <end position="485"/>
    </location>
</feature>